<proteinExistence type="predicted"/>
<evidence type="ECO:0000313" key="2">
    <source>
        <dbReference type="EMBL" id="KAH7142035.1"/>
    </source>
</evidence>
<dbReference type="Proteomes" id="UP000738349">
    <property type="component" value="Unassembled WGS sequence"/>
</dbReference>
<sequence length="85" mass="9485">MRRVGLRALKWPLDSKVSGIVSNLDRHRLPYYVCKSTKQQSCSTSVRGSKPSRSNPEGDISIARTPCFIVPFDRDSSTLVPAHLL</sequence>
<name>A0A9P9EM60_9HYPO</name>
<reference evidence="2" key="1">
    <citation type="journal article" date="2021" name="Nat. Commun.">
        <title>Genetic determinants of endophytism in the Arabidopsis root mycobiome.</title>
        <authorList>
            <person name="Mesny F."/>
            <person name="Miyauchi S."/>
            <person name="Thiergart T."/>
            <person name="Pickel B."/>
            <person name="Atanasova L."/>
            <person name="Karlsson M."/>
            <person name="Huettel B."/>
            <person name="Barry K.W."/>
            <person name="Haridas S."/>
            <person name="Chen C."/>
            <person name="Bauer D."/>
            <person name="Andreopoulos W."/>
            <person name="Pangilinan J."/>
            <person name="LaButti K."/>
            <person name="Riley R."/>
            <person name="Lipzen A."/>
            <person name="Clum A."/>
            <person name="Drula E."/>
            <person name="Henrissat B."/>
            <person name="Kohler A."/>
            <person name="Grigoriev I.V."/>
            <person name="Martin F.M."/>
            <person name="Hacquard S."/>
        </authorList>
    </citation>
    <scope>NUCLEOTIDE SEQUENCE</scope>
    <source>
        <strain evidence="2">MPI-CAGE-AT-0147</strain>
    </source>
</reference>
<evidence type="ECO:0000313" key="3">
    <source>
        <dbReference type="Proteomes" id="UP000738349"/>
    </source>
</evidence>
<dbReference type="AlphaFoldDB" id="A0A9P9EM60"/>
<evidence type="ECO:0000256" key="1">
    <source>
        <dbReference type="SAM" id="MobiDB-lite"/>
    </source>
</evidence>
<protein>
    <submittedName>
        <fullName evidence="2">Uncharacterized protein</fullName>
    </submittedName>
</protein>
<organism evidence="2 3">
    <name type="scientific">Dactylonectria macrodidyma</name>
    <dbReference type="NCBI Taxonomy" id="307937"/>
    <lineage>
        <taxon>Eukaryota</taxon>
        <taxon>Fungi</taxon>
        <taxon>Dikarya</taxon>
        <taxon>Ascomycota</taxon>
        <taxon>Pezizomycotina</taxon>
        <taxon>Sordariomycetes</taxon>
        <taxon>Hypocreomycetidae</taxon>
        <taxon>Hypocreales</taxon>
        <taxon>Nectriaceae</taxon>
        <taxon>Dactylonectria</taxon>
    </lineage>
</organism>
<feature type="region of interest" description="Disordered" evidence="1">
    <location>
        <begin position="40"/>
        <end position="59"/>
    </location>
</feature>
<dbReference type="EMBL" id="JAGMUV010000010">
    <property type="protein sequence ID" value="KAH7142035.1"/>
    <property type="molecule type" value="Genomic_DNA"/>
</dbReference>
<gene>
    <name evidence="2" type="ORF">EDB81DRAFT_54390</name>
</gene>
<comment type="caution">
    <text evidence="2">The sequence shown here is derived from an EMBL/GenBank/DDBJ whole genome shotgun (WGS) entry which is preliminary data.</text>
</comment>
<dbReference type="OrthoDB" id="20872at2759"/>
<accession>A0A9P9EM60</accession>
<keyword evidence="3" id="KW-1185">Reference proteome</keyword>
<feature type="compositionally biased region" description="Polar residues" evidence="1">
    <location>
        <begin position="40"/>
        <end position="55"/>
    </location>
</feature>